<evidence type="ECO:0000256" key="1">
    <source>
        <dbReference type="ARBA" id="ARBA00004141"/>
    </source>
</evidence>
<evidence type="ECO:0000259" key="7">
    <source>
        <dbReference type="Pfam" id="PF04547"/>
    </source>
</evidence>
<evidence type="ECO:0000256" key="3">
    <source>
        <dbReference type="ARBA" id="ARBA00022692"/>
    </source>
</evidence>
<dbReference type="AlphaFoldDB" id="A0A1I8JQX3"/>
<organism evidence="8 9">
    <name type="scientific">Macrostomum lignano</name>
    <dbReference type="NCBI Taxonomy" id="282301"/>
    <lineage>
        <taxon>Eukaryota</taxon>
        <taxon>Metazoa</taxon>
        <taxon>Spiralia</taxon>
        <taxon>Lophotrochozoa</taxon>
        <taxon>Platyhelminthes</taxon>
        <taxon>Rhabditophora</taxon>
        <taxon>Macrostomorpha</taxon>
        <taxon>Macrostomida</taxon>
        <taxon>Macrostomidae</taxon>
        <taxon>Macrostomum</taxon>
    </lineage>
</organism>
<dbReference type="InterPro" id="IPR049452">
    <property type="entry name" value="Anoctamin_TM"/>
</dbReference>
<keyword evidence="8" id="KW-1185">Reference proteome</keyword>
<dbReference type="WBParaSite" id="snap_masked-unitig_36564-processed-gene-0.0-mRNA-1">
    <property type="protein sequence ID" value="snap_masked-unitig_36564-processed-gene-0.0-mRNA-1"/>
    <property type="gene ID" value="snap_masked-unitig_36564-processed-gene-0.0"/>
</dbReference>
<evidence type="ECO:0000313" key="8">
    <source>
        <dbReference type="Proteomes" id="UP000095280"/>
    </source>
</evidence>
<keyword evidence="3" id="KW-0812">Transmembrane</keyword>
<evidence type="ECO:0000256" key="2">
    <source>
        <dbReference type="ARBA" id="ARBA00009671"/>
    </source>
</evidence>
<comment type="subcellular location">
    <subcellularLocation>
        <location evidence="1 6">Membrane</location>
        <topology evidence="1 6">Multi-pass membrane protein</topology>
    </subcellularLocation>
</comment>
<evidence type="ECO:0000313" key="9">
    <source>
        <dbReference type="WBParaSite" id="snap_masked-unitig_36564-processed-gene-0.0-mRNA-1"/>
    </source>
</evidence>
<feature type="domain" description="Anoctamin transmembrane" evidence="7">
    <location>
        <begin position="1"/>
        <end position="410"/>
    </location>
</feature>
<dbReference type="Proteomes" id="UP000095280">
    <property type="component" value="Unplaced"/>
</dbReference>
<dbReference type="PANTHER" id="PTHR12308">
    <property type="entry name" value="ANOCTAMIN"/>
    <property type="match status" value="1"/>
</dbReference>
<dbReference type="GO" id="GO:0005254">
    <property type="term" value="F:chloride channel activity"/>
    <property type="evidence" value="ECO:0007669"/>
    <property type="project" value="TreeGrafter"/>
</dbReference>
<dbReference type="InterPro" id="IPR007632">
    <property type="entry name" value="Anoctamin"/>
</dbReference>
<proteinExistence type="inferred from homology"/>
<dbReference type="Pfam" id="PF04547">
    <property type="entry name" value="Anoctamin"/>
    <property type="match status" value="1"/>
</dbReference>
<evidence type="ECO:0000256" key="4">
    <source>
        <dbReference type="ARBA" id="ARBA00022989"/>
    </source>
</evidence>
<keyword evidence="5" id="KW-0472">Membrane</keyword>
<name>A0A1I8JQX3_9PLAT</name>
<comment type="similarity">
    <text evidence="2 6">Belongs to the anoctamin family.</text>
</comment>
<dbReference type="GO" id="GO:0005886">
    <property type="term" value="C:plasma membrane"/>
    <property type="evidence" value="ECO:0007669"/>
    <property type="project" value="TreeGrafter"/>
</dbReference>
<protein>
    <recommendedName>
        <fullName evidence="6">Anoctamin</fullName>
    </recommendedName>
</protein>
<reference evidence="9" key="1">
    <citation type="submission" date="2016-11" db="UniProtKB">
        <authorList>
            <consortium name="WormBaseParasite"/>
        </authorList>
    </citation>
    <scope>IDENTIFICATION</scope>
</reference>
<dbReference type="PANTHER" id="PTHR12308:SF84">
    <property type="entry name" value="ANOCTAMIN"/>
    <property type="match status" value="1"/>
</dbReference>
<sequence length="422" mass="47143">VTFLENWKTQKNASWRRTNWDRHGLEEDEEATEAGVISALCSSYERKSRHGESEPHFPNSLRIPRIITTINKTCIIIMVNGNRGNIHNRRHYLPGADRYSAISKSAASIATASTVASGSAAIVNLILIMSLGKVYEEAGLQTELSGRCTARRRSFEDQLILKVFIFQFVISTRQFFTSHSSRESSPVTRESTIKFFGLRNEECDNGGCLIELAQQLAVIMIGKQIIKQLPGGFPAVRNYSPGSTGFTKGPELEPAVRRPRPAGARQITQIPYEALFEEYLEMVLQFGSITIFVAAFPLRPFFALLNNWLEIPADASKLVCETRRPVSERAQDIGGLAFLIAFTSEFLPKDCTSTSSTLSCTATPTSPWPSPANSTAQPCRYKAFRGEDGHYTMFYWKLLAVRLAFVIVFESQKENQNFKAKG</sequence>
<evidence type="ECO:0000256" key="6">
    <source>
        <dbReference type="RuleBase" id="RU280814"/>
    </source>
</evidence>
<accession>A0A1I8JQX3</accession>
<evidence type="ECO:0000256" key="5">
    <source>
        <dbReference type="ARBA" id="ARBA00023136"/>
    </source>
</evidence>
<keyword evidence="4" id="KW-1133">Transmembrane helix</keyword>